<protein>
    <submittedName>
        <fullName evidence="2">Uncharacterized protein</fullName>
    </submittedName>
</protein>
<dbReference type="Proteomes" id="UP000470332">
    <property type="component" value="Unassembled WGS sequence"/>
</dbReference>
<reference evidence="2 3" key="1">
    <citation type="journal article" date="2019" name="Nat. Med.">
        <title>A library of human gut bacterial isolates paired with longitudinal multiomics data enables mechanistic microbiome research.</title>
        <authorList>
            <person name="Poyet M."/>
            <person name="Groussin M."/>
            <person name="Gibbons S.M."/>
            <person name="Avila-Pacheco J."/>
            <person name="Jiang X."/>
            <person name="Kearney S.M."/>
            <person name="Perrotta A.R."/>
            <person name="Berdy B."/>
            <person name="Zhao S."/>
            <person name="Lieberman T.D."/>
            <person name="Swanson P.K."/>
            <person name="Smith M."/>
            <person name="Roesemann S."/>
            <person name="Alexander J.E."/>
            <person name="Rich S.A."/>
            <person name="Livny J."/>
            <person name="Vlamakis H."/>
            <person name="Clish C."/>
            <person name="Bullock K."/>
            <person name="Deik A."/>
            <person name="Scott J."/>
            <person name="Pierce K.A."/>
            <person name="Xavier R.J."/>
            <person name="Alm E.J."/>
        </authorList>
    </citation>
    <scope>NUCLEOTIDE SEQUENCE [LARGE SCALE GENOMIC DNA]</scope>
    <source>
        <strain evidence="2 3">BIOML-A9</strain>
    </source>
</reference>
<organism evidence="2 3">
    <name type="scientific">Phocaeicola vulgatus</name>
    <name type="common">Bacteroides vulgatus</name>
    <dbReference type="NCBI Taxonomy" id="821"/>
    <lineage>
        <taxon>Bacteria</taxon>
        <taxon>Pseudomonadati</taxon>
        <taxon>Bacteroidota</taxon>
        <taxon>Bacteroidia</taxon>
        <taxon>Bacteroidales</taxon>
        <taxon>Bacteroidaceae</taxon>
        <taxon>Phocaeicola</taxon>
    </lineage>
</organism>
<evidence type="ECO:0000256" key="1">
    <source>
        <dbReference type="SAM" id="MobiDB-lite"/>
    </source>
</evidence>
<sequence>MKKDIPEIEDLITGINDPDVTLGTTPRTSEEESPLVISSHIPSGGSASVSDCSKCWQDFLSLLETDELTTDKNDRLVCKLDRDLADSLDDCDIHNHSRSDLVNAIVRAFFTTYLGKLAKYRREKKSLFVNFKEKYDGNN</sequence>
<comment type="caution">
    <text evidence="2">The sequence shown here is derived from an EMBL/GenBank/DDBJ whole genome shotgun (WGS) entry which is preliminary data.</text>
</comment>
<name>A0A7J5G832_PHOVU</name>
<evidence type="ECO:0000313" key="3">
    <source>
        <dbReference type="Proteomes" id="UP000470332"/>
    </source>
</evidence>
<dbReference type="EMBL" id="WCXA01000011">
    <property type="protein sequence ID" value="KAB3863623.1"/>
    <property type="molecule type" value="Genomic_DNA"/>
</dbReference>
<gene>
    <name evidence="2" type="ORF">GAS37_06650</name>
</gene>
<proteinExistence type="predicted"/>
<dbReference type="AlphaFoldDB" id="A0A7J5G832"/>
<evidence type="ECO:0000313" key="2">
    <source>
        <dbReference type="EMBL" id="KAB3863623.1"/>
    </source>
</evidence>
<accession>A0A7J5G832</accession>
<feature type="region of interest" description="Disordered" evidence="1">
    <location>
        <begin position="15"/>
        <end position="46"/>
    </location>
</feature>